<protein>
    <recommendedName>
        <fullName evidence="3 8">Mediator of RNA polymerase II transcription subunit 6</fullName>
    </recommendedName>
    <alternativeName>
        <fullName evidence="7 8">Mediator complex subunit 6</fullName>
    </alternativeName>
</protein>
<dbReference type="GeneID" id="30194263"/>
<keyword evidence="4 8" id="KW-0805">Transcription regulation</keyword>
<gene>
    <name evidence="8" type="primary">MED6</name>
    <name evidence="10" type="ORF">L198_05050</name>
</gene>
<comment type="subcellular location">
    <subcellularLocation>
        <location evidence="1 8">Nucleus</location>
    </subcellularLocation>
</comment>
<feature type="compositionally biased region" description="Polar residues" evidence="9">
    <location>
        <begin position="158"/>
        <end position="183"/>
    </location>
</feature>
<dbReference type="GO" id="GO:0006357">
    <property type="term" value="P:regulation of transcription by RNA polymerase II"/>
    <property type="evidence" value="ECO:0007669"/>
    <property type="project" value="InterPro"/>
</dbReference>
<name>A0A1E3J025_9TREE</name>
<dbReference type="AlphaFoldDB" id="A0A1E3J025"/>
<keyword evidence="11" id="KW-1185">Reference proteome</keyword>
<dbReference type="Pfam" id="PF04934">
    <property type="entry name" value="Med6"/>
    <property type="match status" value="1"/>
</dbReference>
<accession>A0A1E3J025</accession>
<comment type="function">
    <text evidence="8">Component of the Mediator complex, a coactivator involved in the regulated transcription of nearly all RNA polymerase II-dependent genes. Mediator functions as a bridge to convey information from gene-specific regulatory proteins to the basal RNA polymerase II transcription machinery. Mediator is recruited to promoters by direct interactions with regulatory proteins and serves as a scaffold for the assembly of a functional preinitiation complex with RNA polymerase II and the general transcription factors.</text>
</comment>
<evidence type="ECO:0000313" key="10">
    <source>
        <dbReference type="EMBL" id="ODN94199.1"/>
    </source>
</evidence>
<dbReference type="OrthoDB" id="344220at2759"/>
<organism evidence="10 11">
    <name type="scientific">Cryptococcus wingfieldii CBS 7118</name>
    <dbReference type="NCBI Taxonomy" id="1295528"/>
    <lineage>
        <taxon>Eukaryota</taxon>
        <taxon>Fungi</taxon>
        <taxon>Dikarya</taxon>
        <taxon>Basidiomycota</taxon>
        <taxon>Agaricomycotina</taxon>
        <taxon>Tremellomycetes</taxon>
        <taxon>Tremellales</taxon>
        <taxon>Cryptococcaceae</taxon>
        <taxon>Cryptococcus</taxon>
    </lineage>
</organism>
<feature type="compositionally biased region" description="Basic and acidic residues" evidence="9">
    <location>
        <begin position="185"/>
        <end position="214"/>
    </location>
</feature>
<evidence type="ECO:0000313" key="11">
    <source>
        <dbReference type="Proteomes" id="UP000094819"/>
    </source>
</evidence>
<feature type="region of interest" description="Disordered" evidence="9">
    <location>
        <begin position="300"/>
        <end position="337"/>
    </location>
</feature>
<evidence type="ECO:0000256" key="1">
    <source>
        <dbReference type="ARBA" id="ARBA00004123"/>
    </source>
</evidence>
<comment type="caution">
    <text evidence="10">The sequence shown here is derived from an EMBL/GenBank/DDBJ whole genome shotgun (WGS) entry which is preliminary data.</text>
</comment>
<dbReference type="GO" id="GO:0003712">
    <property type="term" value="F:transcription coregulator activity"/>
    <property type="evidence" value="ECO:0007669"/>
    <property type="project" value="InterPro"/>
</dbReference>
<evidence type="ECO:0000256" key="9">
    <source>
        <dbReference type="SAM" id="MobiDB-lite"/>
    </source>
</evidence>
<dbReference type="EMBL" id="AWGH01000015">
    <property type="protein sequence ID" value="ODN94199.1"/>
    <property type="molecule type" value="Genomic_DNA"/>
</dbReference>
<dbReference type="InterPro" id="IPR007018">
    <property type="entry name" value="Mediator_Med6"/>
</dbReference>
<comment type="similarity">
    <text evidence="2 8">Belongs to the Mediator complex subunit 6 family.</text>
</comment>
<keyword evidence="8" id="KW-0010">Activator</keyword>
<evidence type="ECO:0000256" key="6">
    <source>
        <dbReference type="ARBA" id="ARBA00023242"/>
    </source>
</evidence>
<dbReference type="Gene3D" id="3.10.450.580">
    <property type="entry name" value="Mediator complex, subunit Med6"/>
    <property type="match status" value="1"/>
</dbReference>
<feature type="region of interest" description="Disordered" evidence="9">
    <location>
        <begin position="146"/>
        <end position="214"/>
    </location>
</feature>
<feature type="compositionally biased region" description="Gly residues" evidence="9">
    <location>
        <begin position="309"/>
        <end position="319"/>
    </location>
</feature>
<reference evidence="10 11" key="1">
    <citation type="submission" date="2016-06" db="EMBL/GenBank/DDBJ databases">
        <title>Evolution of pathogenesis and genome organization in the Tremellales.</title>
        <authorList>
            <person name="Cuomo C."/>
            <person name="Litvintseva A."/>
            <person name="Heitman J."/>
            <person name="Chen Y."/>
            <person name="Sun S."/>
            <person name="Springer D."/>
            <person name="Dromer F."/>
            <person name="Young S."/>
            <person name="Zeng Q."/>
            <person name="Chapman S."/>
            <person name="Gujja S."/>
            <person name="Saif S."/>
            <person name="Birren B."/>
        </authorList>
    </citation>
    <scope>NUCLEOTIDE SEQUENCE [LARGE SCALE GENOMIC DNA]</scope>
    <source>
        <strain evidence="10 11">CBS 7118</strain>
    </source>
</reference>
<keyword evidence="6 8" id="KW-0539">Nucleus</keyword>
<evidence type="ECO:0000256" key="2">
    <source>
        <dbReference type="ARBA" id="ARBA00007526"/>
    </source>
</evidence>
<dbReference type="RefSeq" id="XP_019030730.1">
    <property type="nucleotide sequence ID" value="XM_019177149.1"/>
</dbReference>
<evidence type="ECO:0000256" key="7">
    <source>
        <dbReference type="ARBA" id="ARBA00031259"/>
    </source>
</evidence>
<evidence type="ECO:0000256" key="3">
    <source>
        <dbReference type="ARBA" id="ARBA00020634"/>
    </source>
</evidence>
<evidence type="ECO:0000256" key="4">
    <source>
        <dbReference type="ARBA" id="ARBA00023015"/>
    </source>
</evidence>
<dbReference type="Proteomes" id="UP000094819">
    <property type="component" value="Unassembled WGS sequence"/>
</dbReference>
<proteinExistence type="inferred from homology"/>
<evidence type="ECO:0000256" key="8">
    <source>
        <dbReference type="RuleBase" id="RU364143"/>
    </source>
</evidence>
<sequence length="366" mass="39266">MSVAEVEQDLSHIHWSWPEAVAANPARSLATADLAMDYFAYSPFWDSRSNNNVLRTQRRIDNPTYGHAEEKIELNAFMSGFEYIVAHSQPPNMFVIHRRDVESSGKRDHVTGAWFILQEKIYQCPSLYDVMSARLKNATSLISKTMRTLSDNRPPANPRTTTLWRSLPPSTSKLGPSSNQSPVVENDHAEAPADSPRELDLGEKPAGKTKEQVQEPDWHLFYALQSTRASLASLTAMSRAPGKKPDPKEELKSIEAAITQQLGGGGGQESVTGRSVVPRIAGASGAGSVKGLGVPKAGSHLGAPAPQGGWLGATPGQGTGSPATLPHGVTPDMTGSPARFLNEKLVNQHGVNGQPPHAGASYIGTQ</sequence>
<dbReference type="PANTHER" id="PTHR13104">
    <property type="entry name" value="MED-6-RELATED"/>
    <property type="match status" value="1"/>
</dbReference>
<keyword evidence="5 8" id="KW-0804">Transcription</keyword>
<dbReference type="InterPro" id="IPR038566">
    <property type="entry name" value="Mediator_Med6_sf"/>
</dbReference>
<evidence type="ECO:0000256" key="5">
    <source>
        <dbReference type="ARBA" id="ARBA00023163"/>
    </source>
</evidence>
<comment type="subunit">
    <text evidence="8">Component of the Mediator complex.</text>
</comment>
<dbReference type="GO" id="GO:0016592">
    <property type="term" value="C:mediator complex"/>
    <property type="evidence" value="ECO:0007669"/>
    <property type="project" value="InterPro"/>
</dbReference>